<feature type="transmembrane region" description="Helical" evidence="2">
    <location>
        <begin position="953"/>
        <end position="974"/>
    </location>
</feature>
<evidence type="ECO:0000256" key="2">
    <source>
        <dbReference type="SAM" id="Phobius"/>
    </source>
</evidence>
<feature type="transmembrane region" description="Helical" evidence="2">
    <location>
        <begin position="852"/>
        <end position="871"/>
    </location>
</feature>
<keyword evidence="2" id="KW-1133">Transmembrane helix</keyword>
<feature type="transmembrane region" description="Helical" evidence="2">
    <location>
        <begin position="334"/>
        <end position="353"/>
    </location>
</feature>
<dbReference type="SUPFAM" id="SSF82714">
    <property type="entry name" value="Multidrug efflux transporter AcrB TolC docking domain, DN and DC subdomains"/>
    <property type="match status" value="2"/>
</dbReference>
<feature type="transmembrane region" description="Helical" evidence="2">
    <location>
        <begin position="360"/>
        <end position="380"/>
    </location>
</feature>
<dbReference type="Gene3D" id="3.30.2090.10">
    <property type="entry name" value="Multidrug efflux transporter AcrB TolC docking domain, DN and DC subdomains"/>
    <property type="match status" value="2"/>
</dbReference>
<dbReference type="Gene3D" id="3.30.70.1320">
    <property type="entry name" value="Multidrug efflux transporter AcrB pore domain like"/>
    <property type="match status" value="1"/>
</dbReference>
<evidence type="ECO:0000313" key="4">
    <source>
        <dbReference type="Proteomes" id="UP000774958"/>
    </source>
</evidence>
<proteinExistence type="predicted"/>
<dbReference type="InterPro" id="IPR001036">
    <property type="entry name" value="Acrflvin-R"/>
</dbReference>
<feature type="transmembrane region" description="Helical" evidence="2">
    <location>
        <begin position="527"/>
        <end position="543"/>
    </location>
</feature>
<dbReference type="EMBL" id="JAIRBT010000003">
    <property type="protein sequence ID" value="MBZ6065209.1"/>
    <property type="molecule type" value="Genomic_DNA"/>
</dbReference>
<feature type="transmembrane region" description="Helical" evidence="2">
    <location>
        <begin position="878"/>
        <end position="898"/>
    </location>
</feature>
<evidence type="ECO:0000256" key="1">
    <source>
        <dbReference type="SAM" id="MobiDB-lite"/>
    </source>
</evidence>
<dbReference type="RefSeq" id="WP_224159835.1">
    <property type="nucleotide sequence ID" value="NZ_JAIRBS010000002.1"/>
</dbReference>
<organism evidence="3 4">
    <name type="scientific">Aeromonas schubertii</name>
    <dbReference type="NCBI Taxonomy" id="652"/>
    <lineage>
        <taxon>Bacteria</taxon>
        <taxon>Pseudomonadati</taxon>
        <taxon>Pseudomonadota</taxon>
        <taxon>Gammaproteobacteria</taxon>
        <taxon>Aeromonadales</taxon>
        <taxon>Aeromonadaceae</taxon>
        <taxon>Aeromonas</taxon>
    </lineage>
</organism>
<feature type="transmembrane region" description="Helical" evidence="2">
    <location>
        <begin position="463"/>
        <end position="481"/>
    </location>
</feature>
<dbReference type="Pfam" id="PF00873">
    <property type="entry name" value="ACR_tran"/>
    <property type="match status" value="1"/>
</dbReference>
<protein>
    <submittedName>
        <fullName evidence="3">Efflux RND transporter permease subunit</fullName>
    </submittedName>
</protein>
<feature type="transmembrane region" description="Helical" evidence="2">
    <location>
        <begin position="904"/>
        <end position="925"/>
    </location>
</feature>
<dbReference type="InterPro" id="IPR027463">
    <property type="entry name" value="AcrB_DN_DC_subdom"/>
</dbReference>
<accession>A0ABS7V742</accession>
<feature type="transmembrane region" description="Helical" evidence="2">
    <location>
        <begin position="386"/>
        <end position="410"/>
    </location>
</feature>
<dbReference type="Gene3D" id="3.30.70.1430">
    <property type="entry name" value="Multidrug efflux transporter AcrB pore domain"/>
    <property type="match status" value="2"/>
</dbReference>
<dbReference type="PANTHER" id="PTHR32063:SF29">
    <property type="entry name" value="HAE1 FAMILY EFFLUX PUMP PERMEASE COMPONENT"/>
    <property type="match status" value="1"/>
</dbReference>
<feature type="region of interest" description="Disordered" evidence="1">
    <location>
        <begin position="1017"/>
        <end position="1046"/>
    </location>
</feature>
<name>A0ABS7V742_9GAMM</name>
<dbReference type="Gene3D" id="3.30.70.1440">
    <property type="entry name" value="Multidrug efflux transporter AcrB pore domain"/>
    <property type="match status" value="1"/>
</dbReference>
<feature type="transmembrane region" description="Helical" evidence="2">
    <location>
        <begin position="431"/>
        <end position="451"/>
    </location>
</feature>
<evidence type="ECO:0000313" key="3">
    <source>
        <dbReference type="EMBL" id="MBZ6065209.1"/>
    </source>
</evidence>
<dbReference type="PANTHER" id="PTHR32063">
    <property type="match status" value="1"/>
</dbReference>
<dbReference type="Proteomes" id="UP000774958">
    <property type="component" value="Unassembled WGS sequence"/>
</dbReference>
<dbReference type="Gene3D" id="1.20.1640.10">
    <property type="entry name" value="Multidrug efflux transporter AcrB transmembrane domain"/>
    <property type="match status" value="2"/>
</dbReference>
<keyword evidence="2" id="KW-0472">Membrane</keyword>
<keyword evidence="2" id="KW-0812">Transmembrane</keyword>
<keyword evidence="4" id="KW-1185">Reference proteome</keyword>
<sequence length="1046" mass="113760">MRLSELSLERPVLATVISLMLCVFGVLAFRALPLREMPDTAAPVVSVETGYEGASASVVESRITKPLEDQLSGIAGIKAISSDTVDGYSSVTIEFVPERDLDAAASDVRDAVARAAWVLPREADTPVVSKADANDEVILWVTLRSSHMDSVALNDYAKRTLIDRLSLVDGVSQVFLGGGQERVMNVRIDPIAMAARGITVSDIIAALERENVELPAGELKNSQQTFTARIRRSYSQERDFRYLVIKREPNGAVVRLQEVARVWAGARQEDSLFKASGVNVVGLGIIKQSQANTLDVIAGIKAEIAEVTPFLPEGTRLVPTYDSSVFIQSAIDEVYQTLAITAALVVLIIYIFLGQVRATLIPAVTVPVSLIAAFTVAMAFGYSVNLITMMALILAIGLVVDDAIVVLENIHHHLERGRSPLLAAWHGTREVGFAVIATTAVLVMVFLPIVFMGGTLGRIFTEFAVLLAAAVAFSSLVALTLSPVMGAKLLKPQANPNRFSQWLDDRFAALERSYERWLRRVLARSRWVPPVLLLLLGGSAWLYQKLPQSLTPPEDRGAIFLLVKGAPGASYERMKSSMLAIEQRLLPMVGKGDVANITVRTPGWGDGINSGIVVFNLEKWETGRRPVQAIVAEVRGKLADLPDVITIPILPSSIRGGTRAPVQFVIGGAEYGELKGWADLLVEKAKANPGLSDVDIDYDETKPELEVEIDQERAARLGIPVRDIAQTLETLLGGRRTTTFVERGEEYDVYLRGLADRFNAKGDLASIYVRTTEGRLVSLDNLVSFTEQGTASQLSHYNRKKAITLSANLVGDYSLGEALGFLEQTVRAELPPYAVVDYKGESLEYRSNQGSVAFVFVLALLVVYLILAAQFESFVHPFIVLLTVPLGLAGAFIGLWWWGMSINLYSQIAMIMLIGLVTKNGILIVEFANQLRDRGHTFEEAICAGAVRRLRPILMTAATTVIGAIPLLVGSGAGAESRQAVGIVVFFGVLLATLLTLLLIPAMYRLLARHTQSPESQRRQLEAALATEEATHPHQGSRRVGGDSIR</sequence>
<reference evidence="3 4" key="1">
    <citation type="submission" date="2021-09" db="EMBL/GenBank/DDBJ databases">
        <title>Aeromonas schubertii isolated from Asian sea bass.</title>
        <authorList>
            <person name="Pinpimai K."/>
        </authorList>
    </citation>
    <scope>NUCLEOTIDE SEQUENCE [LARGE SCALE GENOMIC DNA]</scope>
    <source>
        <strain evidence="3 4">CHULA2021a</strain>
    </source>
</reference>
<dbReference type="PRINTS" id="PR00702">
    <property type="entry name" value="ACRIFLAVINRP"/>
</dbReference>
<comment type="caution">
    <text evidence="3">The sequence shown here is derived from an EMBL/GenBank/DDBJ whole genome shotgun (WGS) entry which is preliminary data.</text>
</comment>
<dbReference type="SUPFAM" id="SSF82693">
    <property type="entry name" value="Multidrug efflux transporter AcrB pore domain, PN1, PN2, PC1 and PC2 subdomains"/>
    <property type="match status" value="3"/>
</dbReference>
<feature type="transmembrane region" description="Helical" evidence="2">
    <location>
        <begin position="980"/>
        <end position="1000"/>
    </location>
</feature>
<dbReference type="SUPFAM" id="SSF82866">
    <property type="entry name" value="Multidrug efflux transporter AcrB transmembrane domain"/>
    <property type="match status" value="2"/>
</dbReference>
<feature type="transmembrane region" description="Helical" evidence="2">
    <location>
        <begin position="12"/>
        <end position="32"/>
    </location>
</feature>
<gene>
    <name evidence="3" type="ORF">LA374_03150</name>
</gene>